<keyword evidence="3" id="KW-0551">Lipid droplet</keyword>
<name>A0A3M7PKI2_BRAPC</name>
<dbReference type="Proteomes" id="UP000276133">
    <property type="component" value="Unassembled WGS sequence"/>
</dbReference>
<dbReference type="OrthoDB" id="376826at2759"/>
<dbReference type="STRING" id="10195.A0A3M7PKI2"/>
<dbReference type="GO" id="GO:0010890">
    <property type="term" value="P:positive regulation of triglyceride storage"/>
    <property type="evidence" value="ECO:0007669"/>
    <property type="project" value="TreeGrafter"/>
</dbReference>
<feature type="compositionally biased region" description="Low complexity" evidence="4">
    <location>
        <begin position="452"/>
        <end position="466"/>
    </location>
</feature>
<evidence type="ECO:0000256" key="3">
    <source>
        <dbReference type="ARBA" id="ARBA00022677"/>
    </source>
</evidence>
<protein>
    <submittedName>
        <fullName evidence="5">Lipid storage droplets surface-binding 2-like</fullName>
    </submittedName>
</protein>
<evidence type="ECO:0000256" key="1">
    <source>
        <dbReference type="ARBA" id="ARBA00004502"/>
    </source>
</evidence>
<dbReference type="GO" id="GO:0019915">
    <property type="term" value="P:lipid storage"/>
    <property type="evidence" value="ECO:0007669"/>
    <property type="project" value="TreeGrafter"/>
</dbReference>
<dbReference type="Pfam" id="PF03036">
    <property type="entry name" value="Perilipin"/>
    <property type="match status" value="1"/>
</dbReference>
<feature type="region of interest" description="Disordered" evidence="4">
    <location>
        <begin position="452"/>
        <end position="473"/>
    </location>
</feature>
<dbReference type="AlphaFoldDB" id="A0A3M7PKI2"/>
<comment type="caution">
    <text evidence="5">The sequence shown here is derived from an EMBL/GenBank/DDBJ whole genome shotgun (WGS) entry which is preliminary data.</text>
</comment>
<comment type="subcellular location">
    <subcellularLocation>
        <location evidence="1">Lipid droplet</location>
    </subcellularLocation>
</comment>
<dbReference type="PANTHER" id="PTHR14024:SF49">
    <property type="entry name" value="LIPID STORAGE DROPLETS SURFACE-BINDING PROTEIN 1"/>
    <property type="match status" value="1"/>
</dbReference>
<dbReference type="GO" id="GO:0005829">
    <property type="term" value="C:cytosol"/>
    <property type="evidence" value="ECO:0007669"/>
    <property type="project" value="TreeGrafter"/>
</dbReference>
<keyword evidence="6" id="KW-1185">Reference proteome</keyword>
<accession>A0A3M7PKI2</accession>
<dbReference type="EMBL" id="REGN01010125">
    <property type="protein sequence ID" value="RMZ99645.1"/>
    <property type="molecule type" value="Genomic_DNA"/>
</dbReference>
<dbReference type="PANTHER" id="PTHR14024">
    <property type="entry name" value="PERILIPIN"/>
    <property type="match status" value="1"/>
</dbReference>
<evidence type="ECO:0000256" key="2">
    <source>
        <dbReference type="ARBA" id="ARBA00006311"/>
    </source>
</evidence>
<evidence type="ECO:0000313" key="5">
    <source>
        <dbReference type="EMBL" id="RMZ99645.1"/>
    </source>
</evidence>
<sequence>MDAPQSCAKINKQLAFPDKIKSIPIVFSTCFWLSENYNKIKEKNFVTKGTCNLAETTLKTSIDLASPILDRFKDRVDQLDDLACYQLEKIENAFPIVKREPNQIIDEGRGLLASWTIRPAVDRIQNIKNLSEKNCNIVKNIYHSSSEYVNLVDVRLIINKFLDMTENLVKENLTDEYKKHKFHEQNDFCSISERARILSAILRGLLCDKISQNLNNCFELLRSFLLNFFKLAEFFKKMKNNAHNRLQNRLFATRDKIELYKQFIDLVKKQFTVQDGRSLEHINSLEERTKIVVRRNIGNLITIYRIIKSKLESLRPILGENWMSTTLCRIASDIFHLINKPDGSVSDYIKSLIVECSTTIDRVENIKKMFAGINSSILQWIVPNFDAFGVLDEFDDDESEECRGPAFNAKDRNSADMLLIDRFERYRTLFYLENEFFDHHFRPIQILEASYTPSSKTTSPSNCSTCFSPNNSS</sequence>
<dbReference type="InterPro" id="IPR004279">
    <property type="entry name" value="Perilipin"/>
</dbReference>
<proteinExistence type="inferred from homology"/>
<evidence type="ECO:0000256" key="4">
    <source>
        <dbReference type="SAM" id="MobiDB-lite"/>
    </source>
</evidence>
<reference evidence="5 6" key="1">
    <citation type="journal article" date="2018" name="Sci. Rep.">
        <title>Genomic signatures of local adaptation to the degree of environmental predictability in rotifers.</title>
        <authorList>
            <person name="Franch-Gras L."/>
            <person name="Hahn C."/>
            <person name="Garcia-Roger E.M."/>
            <person name="Carmona M.J."/>
            <person name="Serra M."/>
            <person name="Gomez A."/>
        </authorList>
    </citation>
    <scope>NUCLEOTIDE SEQUENCE [LARGE SCALE GENOMIC DNA]</scope>
    <source>
        <strain evidence="5">HYR1</strain>
    </source>
</reference>
<evidence type="ECO:0000313" key="6">
    <source>
        <dbReference type="Proteomes" id="UP000276133"/>
    </source>
</evidence>
<dbReference type="GO" id="GO:0005811">
    <property type="term" value="C:lipid droplet"/>
    <property type="evidence" value="ECO:0007669"/>
    <property type="project" value="UniProtKB-SubCell"/>
</dbReference>
<comment type="similarity">
    <text evidence="2">Belongs to the perilipin family.</text>
</comment>
<gene>
    <name evidence="5" type="ORF">BpHYR1_048298</name>
</gene>
<organism evidence="5 6">
    <name type="scientific">Brachionus plicatilis</name>
    <name type="common">Marine rotifer</name>
    <name type="synonym">Brachionus muelleri</name>
    <dbReference type="NCBI Taxonomy" id="10195"/>
    <lineage>
        <taxon>Eukaryota</taxon>
        <taxon>Metazoa</taxon>
        <taxon>Spiralia</taxon>
        <taxon>Gnathifera</taxon>
        <taxon>Rotifera</taxon>
        <taxon>Eurotatoria</taxon>
        <taxon>Monogononta</taxon>
        <taxon>Pseudotrocha</taxon>
        <taxon>Ploima</taxon>
        <taxon>Brachionidae</taxon>
        <taxon>Brachionus</taxon>
    </lineage>
</organism>